<comment type="caution">
    <text evidence="2">The sequence shown here is derived from an EMBL/GenBank/DDBJ whole genome shotgun (WGS) entry which is preliminary data.</text>
</comment>
<proteinExistence type="predicted"/>
<evidence type="ECO:0000313" key="1">
    <source>
        <dbReference type="EMBL" id="GGE53589.1"/>
    </source>
</evidence>
<dbReference type="EMBL" id="SLWO01000002">
    <property type="protein sequence ID" value="TCO29037.1"/>
    <property type="molecule type" value="Genomic_DNA"/>
</dbReference>
<dbReference type="Proteomes" id="UP000622648">
    <property type="component" value="Unassembled WGS sequence"/>
</dbReference>
<gene>
    <name evidence="2" type="ORF">EV200_102456</name>
    <name evidence="1" type="ORF">GCM10011413_20030</name>
</gene>
<keyword evidence="4" id="KW-1185">Reference proteome</keyword>
<dbReference type="RefSeq" id="WP_132530170.1">
    <property type="nucleotide sequence ID" value="NZ_BMJO01000003.1"/>
</dbReference>
<reference evidence="1" key="1">
    <citation type="journal article" date="2014" name="Int. J. Syst. Evol. Microbiol.">
        <title>Complete genome of a new Firmicutes species belonging to the dominant human colonic microbiota ('Ruminococcus bicirculans') reveals two chromosomes and a selective capacity to utilize plant glucans.</title>
        <authorList>
            <consortium name="NISC Comparative Sequencing Program"/>
            <person name="Wegmann U."/>
            <person name="Louis P."/>
            <person name="Goesmann A."/>
            <person name="Henrissat B."/>
            <person name="Duncan S.H."/>
            <person name="Flint H.J."/>
        </authorList>
    </citation>
    <scope>NUCLEOTIDE SEQUENCE</scope>
    <source>
        <strain evidence="1">CGMCC 1.15644</strain>
    </source>
</reference>
<reference evidence="1" key="4">
    <citation type="submission" date="2024-05" db="EMBL/GenBank/DDBJ databases">
        <authorList>
            <person name="Sun Q."/>
            <person name="Zhou Y."/>
        </authorList>
    </citation>
    <scope>NUCLEOTIDE SEQUENCE</scope>
    <source>
        <strain evidence="1">CGMCC 1.15644</strain>
    </source>
</reference>
<protein>
    <submittedName>
        <fullName evidence="2">Uncharacterized protein</fullName>
    </submittedName>
</protein>
<dbReference type="Proteomes" id="UP000295684">
    <property type="component" value="Unassembled WGS sequence"/>
</dbReference>
<evidence type="ECO:0000313" key="4">
    <source>
        <dbReference type="Proteomes" id="UP000622648"/>
    </source>
</evidence>
<name>A0A4R2HJ24_9SPHI</name>
<reference evidence="2 3" key="3">
    <citation type="submission" date="2019-03" db="EMBL/GenBank/DDBJ databases">
        <title>Genomic Encyclopedia of Type Strains, Phase IV (KMG-IV): sequencing the most valuable type-strain genomes for metagenomic binning, comparative biology and taxonomic classification.</title>
        <authorList>
            <person name="Goeker M."/>
        </authorList>
    </citation>
    <scope>NUCLEOTIDE SEQUENCE [LARGE SCALE GENOMIC DNA]</scope>
    <source>
        <strain evidence="2 3">DSM 103236</strain>
    </source>
</reference>
<dbReference type="OrthoDB" id="1428601at2"/>
<accession>A0A4R2HJ24</accession>
<evidence type="ECO:0000313" key="2">
    <source>
        <dbReference type="EMBL" id="TCO29037.1"/>
    </source>
</evidence>
<dbReference type="AlphaFoldDB" id="A0A4R2HJ24"/>
<dbReference type="EMBL" id="BMJO01000003">
    <property type="protein sequence ID" value="GGE53589.1"/>
    <property type="molecule type" value="Genomic_DNA"/>
</dbReference>
<organism evidence="2 3">
    <name type="scientific">Pedobacter psychrotolerans</name>
    <dbReference type="NCBI Taxonomy" id="1843235"/>
    <lineage>
        <taxon>Bacteria</taxon>
        <taxon>Pseudomonadati</taxon>
        <taxon>Bacteroidota</taxon>
        <taxon>Sphingobacteriia</taxon>
        <taxon>Sphingobacteriales</taxon>
        <taxon>Sphingobacteriaceae</taxon>
        <taxon>Pedobacter</taxon>
    </lineage>
</organism>
<sequence length="309" mass="36152">MSYNTLSLITSLDNDNEFESLKTSFVKVMTDFQIRKFYHPFEGIIAQYDLKKSDIDDKKNSIEQIVKEISIQHPQKKFALIEVDCYGGKCDSEGKIYMGGEIIAEEDYDHTAHFKLLKIINDNYQTWHFEPFTREFFTKKGGIWGQINDEKLIYFGLGIATAFQHNPLYRVEMTPNELILEKKGGYYIYLMEPLSNRIKILGSIINDSNETLDDLKNVLKEHILYAKSYVFLDLIDKGEFIKLVNLEDDEMTEALYRFQSFNNRPFPSSSEKVDNEDIEPEEINKQVDEKANGLNKNSFWNKFKRLFKG</sequence>
<reference evidence="4" key="2">
    <citation type="journal article" date="2019" name="Int. J. Syst. Evol. Microbiol.">
        <title>The Global Catalogue of Microorganisms (GCM) 10K type strain sequencing project: providing services to taxonomists for standard genome sequencing and annotation.</title>
        <authorList>
            <consortium name="The Broad Institute Genomics Platform"/>
            <consortium name="The Broad Institute Genome Sequencing Center for Infectious Disease"/>
            <person name="Wu L."/>
            <person name="Ma J."/>
        </authorList>
    </citation>
    <scope>NUCLEOTIDE SEQUENCE [LARGE SCALE GENOMIC DNA]</scope>
    <source>
        <strain evidence="4">CGMCC 1.15644</strain>
    </source>
</reference>
<evidence type="ECO:0000313" key="3">
    <source>
        <dbReference type="Proteomes" id="UP000295684"/>
    </source>
</evidence>